<organism evidence="11 12">
    <name type="scientific">Leptosia nina</name>
    <dbReference type="NCBI Taxonomy" id="320188"/>
    <lineage>
        <taxon>Eukaryota</taxon>
        <taxon>Metazoa</taxon>
        <taxon>Ecdysozoa</taxon>
        <taxon>Arthropoda</taxon>
        <taxon>Hexapoda</taxon>
        <taxon>Insecta</taxon>
        <taxon>Pterygota</taxon>
        <taxon>Neoptera</taxon>
        <taxon>Endopterygota</taxon>
        <taxon>Lepidoptera</taxon>
        <taxon>Glossata</taxon>
        <taxon>Ditrysia</taxon>
        <taxon>Papilionoidea</taxon>
        <taxon>Pieridae</taxon>
        <taxon>Pierinae</taxon>
        <taxon>Leptosia</taxon>
    </lineage>
</organism>
<feature type="transmembrane region" description="Helical" evidence="10">
    <location>
        <begin position="126"/>
        <end position="145"/>
    </location>
</feature>
<comment type="similarity">
    <text evidence="10">Belongs to the insect chemoreceptor superfamily. Heteromeric odorant receptor channel (TC 1.A.69) family.</text>
</comment>
<evidence type="ECO:0000313" key="11">
    <source>
        <dbReference type="EMBL" id="CAK1553450.1"/>
    </source>
</evidence>
<proteinExistence type="inferred from homology"/>
<evidence type="ECO:0000256" key="3">
    <source>
        <dbReference type="ARBA" id="ARBA00022606"/>
    </source>
</evidence>
<feature type="transmembrane region" description="Helical" evidence="10">
    <location>
        <begin position="39"/>
        <end position="59"/>
    </location>
</feature>
<dbReference type="PANTHER" id="PTHR21137:SF35">
    <property type="entry name" value="ODORANT RECEPTOR 19A-RELATED"/>
    <property type="match status" value="1"/>
</dbReference>
<dbReference type="GO" id="GO:0005886">
    <property type="term" value="C:plasma membrane"/>
    <property type="evidence" value="ECO:0007669"/>
    <property type="project" value="UniProtKB-SubCell"/>
</dbReference>
<dbReference type="GO" id="GO:0005549">
    <property type="term" value="F:odorant binding"/>
    <property type="evidence" value="ECO:0007669"/>
    <property type="project" value="InterPro"/>
</dbReference>
<feature type="transmembrane region" description="Helical" evidence="10">
    <location>
        <begin position="187"/>
        <end position="207"/>
    </location>
</feature>
<keyword evidence="5 10" id="KW-0552">Olfaction</keyword>
<evidence type="ECO:0000256" key="7">
    <source>
        <dbReference type="ARBA" id="ARBA00023136"/>
    </source>
</evidence>
<keyword evidence="7 10" id="KW-0472">Membrane</keyword>
<dbReference type="InterPro" id="IPR004117">
    <property type="entry name" value="7tm6_olfct_rcpt"/>
</dbReference>
<gene>
    <name evidence="11" type="ORF">LNINA_LOCUS12453</name>
</gene>
<keyword evidence="12" id="KW-1185">Reference proteome</keyword>
<keyword evidence="6 10" id="KW-1133">Transmembrane helix</keyword>
<evidence type="ECO:0000256" key="1">
    <source>
        <dbReference type="ARBA" id="ARBA00004651"/>
    </source>
</evidence>
<feature type="transmembrane region" description="Helical" evidence="10">
    <location>
        <begin position="257"/>
        <end position="276"/>
    </location>
</feature>
<comment type="caution">
    <text evidence="11">The sequence shown here is derived from an EMBL/GenBank/DDBJ whole genome shotgun (WGS) entry which is preliminary data.</text>
</comment>
<evidence type="ECO:0000313" key="12">
    <source>
        <dbReference type="Proteomes" id="UP001497472"/>
    </source>
</evidence>
<keyword evidence="4 10" id="KW-0812">Transmembrane</keyword>
<evidence type="ECO:0000256" key="10">
    <source>
        <dbReference type="RuleBase" id="RU351113"/>
    </source>
</evidence>
<dbReference type="AlphaFoldDB" id="A0AAV1JX09"/>
<comment type="subcellular location">
    <subcellularLocation>
        <location evidence="1 10">Cell membrane</location>
        <topology evidence="1 10">Multi-pass membrane protein</topology>
    </subcellularLocation>
</comment>
<evidence type="ECO:0000256" key="5">
    <source>
        <dbReference type="ARBA" id="ARBA00022725"/>
    </source>
</evidence>
<comment type="caution">
    <text evidence="10">Lacks conserved residue(s) required for the propagation of feature annotation.</text>
</comment>
<sequence>MLDFLENPQYPCLGPHLRLLGLTGLWHPIVNKKARCKLAMFYLTTAFFFSQYFKCIIYFNTKSLKLILQYIPFHMGIVKSCFFQRHHDRWSYLIEHTANIERSQRGHKNISHRVTDYIRRSRRITYFFWALAFFSNLSIFSEPYLKNETVNGTRLYLYIFEGYTPFSRIPPGYYCSMAVQTILGHLVSAYVVGWDTCVVSLMIFFAGQLKIFRVYTKEVINVKSKVESHKNIIKCHNFYLKLIEYHTLFNSLISPVMFIYLIVISVNLGVCIIQIVELKDDFGALLSACLYVLACLIQLLLFYWHSNEVTVESLLVSNSSFKTNWVDVDNGLRREVVLLAETTNRRLVFTAGPFHEMSISTFISILRRSYSFFTLLNETA</sequence>
<keyword evidence="3 10" id="KW-0716">Sensory transduction</keyword>
<dbReference type="Pfam" id="PF02949">
    <property type="entry name" value="7tm_6"/>
    <property type="match status" value="1"/>
</dbReference>
<reference evidence="11 12" key="1">
    <citation type="submission" date="2023-11" db="EMBL/GenBank/DDBJ databases">
        <authorList>
            <person name="Okamura Y."/>
        </authorList>
    </citation>
    <scope>NUCLEOTIDE SEQUENCE [LARGE SCALE GENOMIC DNA]</scope>
</reference>
<dbReference type="GO" id="GO:0004984">
    <property type="term" value="F:olfactory receptor activity"/>
    <property type="evidence" value="ECO:0007669"/>
    <property type="project" value="InterPro"/>
</dbReference>
<evidence type="ECO:0000256" key="9">
    <source>
        <dbReference type="ARBA" id="ARBA00023224"/>
    </source>
</evidence>
<keyword evidence="8 10" id="KW-0675">Receptor</keyword>
<dbReference type="PANTHER" id="PTHR21137">
    <property type="entry name" value="ODORANT RECEPTOR"/>
    <property type="match status" value="1"/>
</dbReference>
<feature type="transmembrane region" description="Helical" evidence="10">
    <location>
        <begin position="282"/>
        <end position="304"/>
    </location>
</feature>
<keyword evidence="2" id="KW-1003">Cell membrane</keyword>
<evidence type="ECO:0000256" key="4">
    <source>
        <dbReference type="ARBA" id="ARBA00022692"/>
    </source>
</evidence>
<protein>
    <recommendedName>
        <fullName evidence="10">Odorant receptor</fullName>
    </recommendedName>
</protein>
<dbReference type="EMBL" id="CAVLEF010000225">
    <property type="protein sequence ID" value="CAK1553450.1"/>
    <property type="molecule type" value="Genomic_DNA"/>
</dbReference>
<evidence type="ECO:0000256" key="6">
    <source>
        <dbReference type="ARBA" id="ARBA00022989"/>
    </source>
</evidence>
<dbReference type="GO" id="GO:0007165">
    <property type="term" value="P:signal transduction"/>
    <property type="evidence" value="ECO:0007669"/>
    <property type="project" value="UniProtKB-KW"/>
</dbReference>
<keyword evidence="9 10" id="KW-0807">Transducer</keyword>
<accession>A0AAV1JX09</accession>
<name>A0AAV1JX09_9NEOP</name>
<evidence type="ECO:0000256" key="8">
    <source>
        <dbReference type="ARBA" id="ARBA00023170"/>
    </source>
</evidence>
<evidence type="ECO:0000256" key="2">
    <source>
        <dbReference type="ARBA" id="ARBA00022475"/>
    </source>
</evidence>
<dbReference type="Proteomes" id="UP001497472">
    <property type="component" value="Unassembled WGS sequence"/>
</dbReference>